<reference evidence="1" key="1">
    <citation type="submission" date="2022-10" db="EMBL/GenBank/DDBJ databases">
        <title>Chitiniphilus purpureus sp. nov., a novel chitin-degrading bacterium isolated from crawfish pond sediment.</title>
        <authorList>
            <person name="Li K."/>
        </authorList>
    </citation>
    <scope>NUCLEOTIDE SEQUENCE</scope>
    <source>
        <strain evidence="1">CD1</strain>
    </source>
</reference>
<evidence type="ECO:0000313" key="1">
    <source>
        <dbReference type="EMBL" id="UXY13840.1"/>
    </source>
</evidence>
<dbReference type="EMBL" id="CP106753">
    <property type="protein sequence ID" value="UXY13840.1"/>
    <property type="molecule type" value="Genomic_DNA"/>
</dbReference>
<organism evidence="1 2">
    <name type="scientific">Chitiniphilus purpureus</name>
    <dbReference type="NCBI Taxonomy" id="2981137"/>
    <lineage>
        <taxon>Bacteria</taxon>
        <taxon>Pseudomonadati</taxon>
        <taxon>Pseudomonadota</taxon>
        <taxon>Betaproteobacteria</taxon>
        <taxon>Neisseriales</taxon>
        <taxon>Chitinibacteraceae</taxon>
        <taxon>Chitiniphilus</taxon>
    </lineage>
</organism>
<evidence type="ECO:0000313" key="2">
    <source>
        <dbReference type="Proteomes" id="UP001061302"/>
    </source>
</evidence>
<gene>
    <name evidence="1" type="ORF">N8I74_10950</name>
</gene>
<protein>
    <submittedName>
        <fullName evidence="1">Uncharacterized protein</fullName>
    </submittedName>
</protein>
<keyword evidence="2" id="KW-1185">Reference proteome</keyword>
<dbReference type="Proteomes" id="UP001061302">
    <property type="component" value="Chromosome"/>
</dbReference>
<dbReference type="RefSeq" id="WP_263123113.1">
    <property type="nucleotide sequence ID" value="NZ_CP106753.1"/>
</dbReference>
<accession>A0ABY6DHM2</accession>
<sequence length="102" mass="11752">MQQVQIAGISWYKRENFDRLRAMFKDGHKLHDTYDEWLAAAESGRKELEKRGVRVICVDVDPNEFPAWCASQGLELNAAARNRFASERAYQFVMGEMGENVP</sequence>
<proteinExistence type="predicted"/>
<name>A0ABY6DHM2_9NEIS</name>